<keyword evidence="2" id="KW-0863">Zinc-finger</keyword>
<dbReference type="EMBL" id="JAIWYP010000010">
    <property type="protein sequence ID" value="KAH3751231.1"/>
    <property type="molecule type" value="Genomic_DNA"/>
</dbReference>
<gene>
    <name evidence="4" type="ORF">DPMN_185783</name>
</gene>
<organism evidence="4 5">
    <name type="scientific">Dreissena polymorpha</name>
    <name type="common">Zebra mussel</name>
    <name type="synonym">Mytilus polymorpha</name>
    <dbReference type="NCBI Taxonomy" id="45954"/>
    <lineage>
        <taxon>Eukaryota</taxon>
        <taxon>Metazoa</taxon>
        <taxon>Spiralia</taxon>
        <taxon>Lophotrochozoa</taxon>
        <taxon>Mollusca</taxon>
        <taxon>Bivalvia</taxon>
        <taxon>Autobranchia</taxon>
        <taxon>Heteroconchia</taxon>
        <taxon>Euheterodonta</taxon>
        <taxon>Imparidentia</taxon>
        <taxon>Neoheterodontei</taxon>
        <taxon>Myida</taxon>
        <taxon>Dreissenoidea</taxon>
        <taxon>Dreissenidae</taxon>
        <taxon>Dreissena</taxon>
    </lineage>
</organism>
<accession>A0A9D4DM30</accession>
<comment type="caution">
    <text evidence="4">The sequence shown here is derived from an EMBL/GenBank/DDBJ whole genome shotgun (WGS) entry which is preliminary data.</text>
</comment>
<dbReference type="AlphaFoldDB" id="A0A9D4DM30"/>
<reference evidence="4" key="2">
    <citation type="submission" date="2020-11" db="EMBL/GenBank/DDBJ databases">
        <authorList>
            <person name="McCartney M.A."/>
            <person name="Auch B."/>
            <person name="Kono T."/>
            <person name="Mallez S."/>
            <person name="Becker A."/>
            <person name="Gohl D.M."/>
            <person name="Silverstein K.A.T."/>
            <person name="Koren S."/>
            <person name="Bechman K.B."/>
            <person name="Herman A."/>
            <person name="Abrahante J.E."/>
            <person name="Garbe J."/>
        </authorList>
    </citation>
    <scope>NUCLEOTIDE SEQUENCE</scope>
    <source>
        <strain evidence="4">Duluth1</strain>
        <tissue evidence="4">Whole animal</tissue>
    </source>
</reference>
<dbReference type="GO" id="GO:0008270">
    <property type="term" value="F:zinc ion binding"/>
    <property type="evidence" value="ECO:0007669"/>
    <property type="project" value="UniProtKB-KW"/>
</dbReference>
<name>A0A9D4DM30_DREPO</name>
<proteinExistence type="predicted"/>
<keyword evidence="5" id="KW-1185">Reference proteome</keyword>
<evidence type="ECO:0000256" key="2">
    <source>
        <dbReference type="ARBA" id="ARBA00022771"/>
    </source>
</evidence>
<dbReference type="InterPro" id="IPR017907">
    <property type="entry name" value="Znf_RING_CS"/>
</dbReference>
<keyword evidence="3" id="KW-0862">Zinc</keyword>
<dbReference type="SUPFAM" id="SSF57903">
    <property type="entry name" value="FYVE/PHD zinc finger"/>
    <property type="match status" value="1"/>
</dbReference>
<evidence type="ECO:0000256" key="3">
    <source>
        <dbReference type="ARBA" id="ARBA00022833"/>
    </source>
</evidence>
<dbReference type="Proteomes" id="UP000828390">
    <property type="component" value="Unassembled WGS sequence"/>
</dbReference>
<reference evidence="4" key="1">
    <citation type="journal article" date="2019" name="bioRxiv">
        <title>The Genome of the Zebra Mussel, Dreissena polymorpha: A Resource for Invasive Species Research.</title>
        <authorList>
            <person name="McCartney M.A."/>
            <person name="Auch B."/>
            <person name="Kono T."/>
            <person name="Mallez S."/>
            <person name="Zhang Y."/>
            <person name="Obille A."/>
            <person name="Becker A."/>
            <person name="Abrahante J.E."/>
            <person name="Garbe J."/>
            <person name="Badalamenti J.P."/>
            <person name="Herman A."/>
            <person name="Mangelson H."/>
            <person name="Liachko I."/>
            <person name="Sullivan S."/>
            <person name="Sone E.D."/>
            <person name="Koren S."/>
            <person name="Silverstein K.A.T."/>
            <person name="Beckman K.B."/>
            <person name="Gohl D.M."/>
        </authorList>
    </citation>
    <scope>NUCLEOTIDE SEQUENCE</scope>
    <source>
        <strain evidence="4">Duluth1</strain>
        <tissue evidence="4">Whole animal</tissue>
    </source>
</reference>
<protein>
    <recommendedName>
        <fullName evidence="6">PHD-type domain-containing protein</fullName>
    </recommendedName>
</protein>
<evidence type="ECO:0000256" key="1">
    <source>
        <dbReference type="ARBA" id="ARBA00022723"/>
    </source>
</evidence>
<evidence type="ECO:0000313" key="4">
    <source>
        <dbReference type="EMBL" id="KAH3751231.1"/>
    </source>
</evidence>
<keyword evidence="1" id="KW-0479">Metal-binding</keyword>
<sequence length="219" mass="24945">MADRGRTRAGSKSKVAGRTDKALCILCSITQIDEDSPGLRCDVCKHCVCLDCAKLPLSFYQELVKLGDHRNEIDWICRVCKYFKSDLKSIGTTLNDLKQYSDARLTNFEDRLLKLESSVKVTVREEVEHVKSSISETLKKDLVESLKRDLTESIESVVETRIREVDDRRNRSNNLLIFKLKASDSLDLEVRITHDMDLVQKLYTSLCPGKGNLNVKSLF</sequence>
<evidence type="ECO:0008006" key="6">
    <source>
        <dbReference type="Google" id="ProtNLM"/>
    </source>
</evidence>
<evidence type="ECO:0000313" key="5">
    <source>
        <dbReference type="Proteomes" id="UP000828390"/>
    </source>
</evidence>
<dbReference type="Gene3D" id="3.30.40.10">
    <property type="entry name" value="Zinc/RING finger domain, C3HC4 (zinc finger)"/>
    <property type="match status" value="1"/>
</dbReference>
<dbReference type="InterPro" id="IPR011011">
    <property type="entry name" value="Znf_FYVE_PHD"/>
</dbReference>
<dbReference type="PROSITE" id="PS00518">
    <property type="entry name" value="ZF_RING_1"/>
    <property type="match status" value="1"/>
</dbReference>
<dbReference type="InterPro" id="IPR013083">
    <property type="entry name" value="Znf_RING/FYVE/PHD"/>
</dbReference>